<reference evidence="1 2" key="1">
    <citation type="journal article" date="2009" name="Stand. Genomic Sci.">
        <title>Complete genome sequence of Rhodothermus marinus type strain (R-10).</title>
        <authorList>
            <person name="Nolan M."/>
            <person name="Tindall B.J."/>
            <person name="Pomrenke H."/>
            <person name="Lapidus A."/>
            <person name="Copeland A."/>
            <person name="Glavina Del Rio T."/>
            <person name="Lucas S."/>
            <person name="Chen F."/>
            <person name="Tice H."/>
            <person name="Cheng J.F."/>
            <person name="Saunders E."/>
            <person name="Han C."/>
            <person name="Bruce D."/>
            <person name="Goodwin L."/>
            <person name="Chain P."/>
            <person name="Pitluck S."/>
            <person name="Ovchinikova G."/>
            <person name="Pati A."/>
            <person name="Ivanova N."/>
            <person name="Mavromatis K."/>
            <person name="Chen A."/>
            <person name="Palaniappan K."/>
            <person name="Land M."/>
            <person name="Hauser L."/>
            <person name="Chang Y.J."/>
            <person name="Jeffries C.D."/>
            <person name="Brettin T."/>
            <person name="Goker M."/>
            <person name="Bristow J."/>
            <person name="Eisen J.A."/>
            <person name="Markowitz V."/>
            <person name="Hugenholtz P."/>
            <person name="Kyrpides N.C."/>
            <person name="Klenk H.P."/>
            <person name="Detter J.C."/>
        </authorList>
    </citation>
    <scope>NUCLEOTIDE SEQUENCE [LARGE SCALE GENOMIC DNA]</scope>
    <source>
        <strain evidence="2">ATCC 43812 / DSM 4252 / R-10</strain>
    </source>
</reference>
<proteinExistence type="predicted"/>
<dbReference type="KEGG" id="rmr:Rmar_0875"/>
<accession>D0MGY7</accession>
<name>D0MGY7_RHOM4</name>
<evidence type="ECO:0000313" key="2">
    <source>
        <dbReference type="Proteomes" id="UP000002221"/>
    </source>
</evidence>
<dbReference type="OrthoDB" id="9982103at2"/>
<dbReference type="EMBL" id="CP001807">
    <property type="protein sequence ID" value="ACY47772.1"/>
    <property type="molecule type" value="Genomic_DNA"/>
</dbReference>
<sequence length="110" mass="12025">MLAILRKRAAGLSLLFLIGAFGLPAAHLVRHVLQPESAVCTVGEGLYRSPDCQHLPDPCRLYASLRSLPAVTPTFPELWTQWEELPVAKVRVILSTLSFAHASRAPPVLC</sequence>
<keyword evidence="2" id="KW-1185">Reference proteome</keyword>
<dbReference type="AlphaFoldDB" id="D0MGY7"/>
<dbReference type="HOGENOM" id="CLU_2169088_0_0_10"/>
<organism evidence="1 2">
    <name type="scientific">Rhodothermus marinus (strain ATCC 43812 / DSM 4252 / R-10)</name>
    <name type="common">Rhodothermus obamensis</name>
    <dbReference type="NCBI Taxonomy" id="518766"/>
    <lineage>
        <taxon>Bacteria</taxon>
        <taxon>Pseudomonadati</taxon>
        <taxon>Rhodothermota</taxon>
        <taxon>Rhodothermia</taxon>
        <taxon>Rhodothermales</taxon>
        <taxon>Rhodothermaceae</taxon>
        <taxon>Rhodothermus</taxon>
    </lineage>
</organism>
<gene>
    <name evidence="1" type="ordered locus">Rmar_0875</name>
</gene>
<protein>
    <submittedName>
        <fullName evidence="1">Uncharacterized protein</fullName>
    </submittedName>
</protein>
<dbReference type="STRING" id="518766.Rmar_0875"/>
<evidence type="ECO:0000313" key="1">
    <source>
        <dbReference type="EMBL" id="ACY47772.1"/>
    </source>
</evidence>
<dbReference type="Proteomes" id="UP000002221">
    <property type="component" value="Chromosome"/>
</dbReference>
<dbReference type="RefSeq" id="WP_012843384.1">
    <property type="nucleotide sequence ID" value="NC_013501.1"/>
</dbReference>